<name>A0A1H0XI66_9LACT</name>
<keyword evidence="1" id="KW-0812">Transmembrane</keyword>
<proteinExistence type="predicted"/>
<reference evidence="3" key="1">
    <citation type="submission" date="2016-10" db="EMBL/GenBank/DDBJ databases">
        <authorList>
            <person name="Varghese N."/>
            <person name="Submissions S."/>
        </authorList>
    </citation>
    <scope>NUCLEOTIDE SEQUENCE [LARGE SCALE GENOMIC DNA]</scope>
    <source>
        <strain evidence="3">MPL-11</strain>
    </source>
</reference>
<keyword evidence="1" id="KW-1133">Transmembrane helix</keyword>
<dbReference type="OrthoDB" id="2157393at2"/>
<keyword evidence="3" id="KW-1185">Reference proteome</keyword>
<organism evidence="2 3">
    <name type="scientific">Carnobacterium viridans</name>
    <dbReference type="NCBI Taxonomy" id="174587"/>
    <lineage>
        <taxon>Bacteria</taxon>
        <taxon>Bacillati</taxon>
        <taxon>Bacillota</taxon>
        <taxon>Bacilli</taxon>
        <taxon>Lactobacillales</taxon>
        <taxon>Carnobacteriaceae</taxon>
        <taxon>Carnobacterium</taxon>
    </lineage>
</organism>
<feature type="transmembrane region" description="Helical" evidence="1">
    <location>
        <begin position="6"/>
        <end position="25"/>
    </location>
</feature>
<evidence type="ECO:0000313" key="3">
    <source>
        <dbReference type="Proteomes" id="UP000199481"/>
    </source>
</evidence>
<accession>A0A1H0XI66</accession>
<evidence type="ECO:0000313" key="2">
    <source>
        <dbReference type="EMBL" id="SDQ02608.1"/>
    </source>
</evidence>
<protein>
    <submittedName>
        <fullName evidence="2">Uncharacterized protein</fullName>
    </submittedName>
</protein>
<dbReference type="Proteomes" id="UP000199481">
    <property type="component" value="Unassembled WGS sequence"/>
</dbReference>
<feature type="transmembrane region" description="Helical" evidence="1">
    <location>
        <begin position="63"/>
        <end position="83"/>
    </location>
</feature>
<feature type="transmembrane region" description="Helical" evidence="1">
    <location>
        <begin position="89"/>
        <end position="107"/>
    </location>
</feature>
<dbReference type="AlphaFoldDB" id="A0A1H0XI66"/>
<dbReference type="EMBL" id="FNJW01000003">
    <property type="protein sequence ID" value="SDQ02608.1"/>
    <property type="molecule type" value="Genomic_DNA"/>
</dbReference>
<gene>
    <name evidence="2" type="ORF">SAMN04487752_0122</name>
</gene>
<evidence type="ECO:0000256" key="1">
    <source>
        <dbReference type="SAM" id="Phobius"/>
    </source>
</evidence>
<dbReference type="RefSeq" id="WP_034536279.1">
    <property type="nucleotide sequence ID" value="NZ_CP084918.1"/>
</dbReference>
<keyword evidence="1" id="KW-0472">Membrane</keyword>
<sequence>MIDYIVYLLVILMISWDLVSIFKVLSGKYTSIFVRYFTVASIFPDQLKNLSENKEKEKKFKSLVISNEMLHILITLFLLGGSLSNRIPNIVWICLFSYYASSMFFRYRTRKLLESDS</sequence>